<dbReference type="PANTHER" id="PTHR35519">
    <property type="entry name" value="MEMBRANE PROTEINS"/>
    <property type="match status" value="1"/>
</dbReference>
<evidence type="ECO:0000313" key="2">
    <source>
        <dbReference type="Proteomes" id="UP000028701"/>
    </source>
</evidence>
<sequence>MAAKTWNTSTAGAHNAKDFDDSAARLRRLRRLSGIARLMDTAIGIPGTRLRFGADSVLGLVPLVGDGAGALVGLYIVNEARRLGIPPEKLARMVGNVAMDSVVGSVPVLGDIFDLYFKSHRRNVDMIFDHFGVDRDDVQRKR</sequence>
<gene>
    <name evidence="1" type="ORF">RRU01S_23_01710</name>
</gene>
<evidence type="ECO:0008006" key="3">
    <source>
        <dbReference type="Google" id="ProtNLM"/>
    </source>
</evidence>
<dbReference type="EMBL" id="BBJU01000023">
    <property type="protein sequence ID" value="GAK72095.1"/>
    <property type="molecule type" value="Genomic_DNA"/>
</dbReference>
<dbReference type="OrthoDB" id="513552at2"/>
<reference evidence="1 2" key="1">
    <citation type="submission" date="2014-08" db="EMBL/GenBank/DDBJ databases">
        <title>Whole genome shotgun sequence of Rhizobium rubi NBRC 13261.</title>
        <authorList>
            <person name="Katano-Makiyama Y."/>
            <person name="Hosoyama A."/>
            <person name="Hashimoto M."/>
            <person name="Hosoyama Y."/>
            <person name="Noguchi M."/>
            <person name="Tsuchikane K."/>
            <person name="Uohara A."/>
            <person name="Ohji S."/>
            <person name="Ichikawa N."/>
            <person name="Kimura A."/>
            <person name="Yamazoe A."/>
            <person name="Fujita N."/>
        </authorList>
    </citation>
    <scope>NUCLEOTIDE SEQUENCE [LARGE SCALE GENOMIC DNA]</scope>
    <source>
        <strain evidence="1 2">NBRC 13261</strain>
    </source>
</reference>
<dbReference type="Proteomes" id="UP000028701">
    <property type="component" value="Unassembled WGS sequence"/>
</dbReference>
<dbReference type="InterPro" id="IPR025187">
    <property type="entry name" value="DUF4112"/>
</dbReference>
<dbReference type="RefSeq" id="WP_045231611.1">
    <property type="nucleotide sequence ID" value="NZ_BBJU01000023.1"/>
</dbReference>
<protein>
    <recommendedName>
        <fullName evidence="3">DUF4112 domain-containing protein</fullName>
    </recommendedName>
</protein>
<name>A0A081CZJ9_9HYPH</name>
<dbReference type="AlphaFoldDB" id="A0A081CZJ9"/>
<accession>A0A081CZJ9</accession>
<dbReference type="PANTHER" id="PTHR35519:SF2">
    <property type="entry name" value="PH DOMAIN PROTEIN"/>
    <property type="match status" value="1"/>
</dbReference>
<evidence type="ECO:0000313" key="1">
    <source>
        <dbReference type="EMBL" id="GAK72095.1"/>
    </source>
</evidence>
<comment type="caution">
    <text evidence="1">The sequence shown here is derived from an EMBL/GenBank/DDBJ whole genome shotgun (WGS) entry which is preliminary data.</text>
</comment>
<dbReference type="Pfam" id="PF13430">
    <property type="entry name" value="DUF4112"/>
    <property type="match status" value="1"/>
</dbReference>
<dbReference type="eggNOG" id="ENOG5032RYR">
    <property type="taxonomic scope" value="Bacteria"/>
</dbReference>
<proteinExistence type="predicted"/>
<organism evidence="1 2">
    <name type="scientific">Agrobacterium rubi TR3 = NBRC 13261</name>
    <dbReference type="NCBI Taxonomy" id="1368415"/>
    <lineage>
        <taxon>Bacteria</taxon>
        <taxon>Pseudomonadati</taxon>
        <taxon>Pseudomonadota</taxon>
        <taxon>Alphaproteobacteria</taxon>
        <taxon>Hyphomicrobiales</taxon>
        <taxon>Rhizobiaceae</taxon>
        <taxon>Rhizobium/Agrobacterium group</taxon>
        <taxon>Agrobacterium</taxon>
    </lineage>
</organism>